<dbReference type="InterPro" id="IPR009288">
    <property type="entry name" value="AIG2-like_dom"/>
</dbReference>
<dbReference type="SUPFAM" id="SSF110857">
    <property type="entry name" value="Gamma-glutamyl cyclotransferase-like"/>
    <property type="match status" value="1"/>
</dbReference>
<dbReference type="AlphaFoldDB" id="A0A2R8CP22"/>
<dbReference type="Gene3D" id="3.10.490.10">
    <property type="entry name" value="Gamma-glutamyl cyclotransferase-like"/>
    <property type="match status" value="1"/>
</dbReference>
<sequence>MSDRGTCESDVEVHYYFAYGSNMNAARMQARIGDTRLMQSACLVGWRLCFDKASRVDGVAHANVRKEEGEQVEGVLYELTHPAQIRDMDPFENHPDEYRRQVEWVDTADGPLAAWVYVALPEKTGSGRLPAREYLGHLLAGRAFLSSAYFERLSTQCCIDSLGDEALRSLGISRTTPG</sequence>
<feature type="binding site" evidence="2">
    <location>
        <begin position="16"/>
        <end position="21"/>
    </location>
    <ligand>
        <name>substrate</name>
    </ligand>
</feature>
<dbReference type="Proteomes" id="UP000244934">
    <property type="component" value="Unassembled WGS sequence"/>
</dbReference>
<dbReference type="RefSeq" id="WP_243409235.1">
    <property type="nucleotide sequence ID" value="NZ_ONZI01000003.1"/>
</dbReference>
<name>A0A2R8CP22_9GAMM</name>
<dbReference type="Pfam" id="PF06094">
    <property type="entry name" value="GGACT"/>
    <property type="match status" value="1"/>
</dbReference>
<dbReference type="GO" id="GO:0003839">
    <property type="term" value="F:gamma-glutamylcyclotransferase activity"/>
    <property type="evidence" value="ECO:0007669"/>
    <property type="project" value="InterPro"/>
</dbReference>
<protein>
    <recommendedName>
        <fullName evidence="3">Gamma-glutamylcyclotransferase AIG2-like domain-containing protein</fullName>
    </recommendedName>
</protein>
<evidence type="ECO:0000256" key="1">
    <source>
        <dbReference type="ARBA" id="ARBA00023239"/>
    </source>
</evidence>
<gene>
    <name evidence="4" type="ORF">KSP9073_02559</name>
</gene>
<dbReference type="InterPro" id="IPR013024">
    <property type="entry name" value="GGCT-like"/>
</dbReference>
<dbReference type="InterPro" id="IPR036568">
    <property type="entry name" value="GGCT-like_sf"/>
</dbReference>
<accession>A0A2R8CP22</accession>
<evidence type="ECO:0000259" key="3">
    <source>
        <dbReference type="Pfam" id="PF06094"/>
    </source>
</evidence>
<proteinExistence type="predicted"/>
<keyword evidence="1" id="KW-0456">Lyase</keyword>
<reference evidence="5" key="1">
    <citation type="submission" date="2018-03" db="EMBL/GenBank/DDBJ databases">
        <authorList>
            <person name="Navarro De La Torre S."/>
        </authorList>
    </citation>
    <scope>NUCLEOTIDE SEQUENCE [LARGE SCALE GENOMIC DNA]</scope>
    <source>
        <strain evidence="5">EAod3</strain>
    </source>
</reference>
<evidence type="ECO:0000256" key="2">
    <source>
        <dbReference type="PIRSR" id="PIRSR617939-2"/>
    </source>
</evidence>
<dbReference type="PANTHER" id="PTHR12935">
    <property type="entry name" value="GAMMA-GLUTAMYLCYCLOTRANSFERASE"/>
    <property type="match status" value="1"/>
</dbReference>
<dbReference type="CDD" id="cd06661">
    <property type="entry name" value="GGCT_like"/>
    <property type="match status" value="1"/>
</dbReference>
<evidence type="ECO:0000313" key="5">
    <source>
        <dbReference type="Proteomes" id="UP000244934"/>
    </source>
</evidence>
<feature type="domain" description="Gamma-glutamylcyclotransferase AIG2-like" evidence="3">
    <location>
        <begin position="16"/>
        <end position="126"/>
    </location>
</feature>
<dbReference type="PANTHER" id="PTHR12935:SF0">
    <property type="entry name" value="GAMMA-GLUTAMYLCYCLOTRANSFERASE"/>
    <property type="match status" value="1"/>
</dbReference>
<keyword evidence="5" id="KW-1185">Reference proteome</keyword>
<dbReference type="InterPro" id="IPR017939">
    <property type="entry name" value="G-Glutamylcylcotransferase"/>
</dbReference>
<organism evidence="4 5">
    <name type="scientific">Kushneria phyllosphaerae</name>
    <dbReference type="NCBI Taxonomy" id="2100822"/>
    <lineage>
        <taxon>Bacteria</taxon>
        <taxon>Pseudomonadati</taxon>
        <taxon>Pseudomonadota</taxon>
        <taxon>Gammaproteobacteria</taxon>
        <taxon>Oceanospirillales</taxon>
        <taxon>Halomonadaceae</taxon>
        <taxon>Kushneria</taxon>
    </lineage>
</organism>
<evidence type="ECO:0000313" key="4">
    <source>
        <dbReference type="EMBL" id="SPJ34524.1"/>
    </source>
</evidence>
<dbReference type="EMBL" id="ONZI01000003">
    <property type="protein sequence ID" value="SPJ34524.1"/>
    <property type="molecule type" value="Genomic_DNA"/>
</dbReference>